<dbReference type="EMBL" id="WWNE01000006">
    <property type="protein sequence ID" value="NBG65917.1"/>
    <property type="molecule type" value="Genomic_DNA"/>
</dbReference>
<dbReference type="AlphaFoldDB" id="A0A6N9NLA6"/>
<comment type="caution">
    <text evidence="3">The sequence shown here is derived from an EMBL/GenBank/DDBJ whole genome shotgun (WGS) entry which is preliminary data.</text>
</comment>
<evidence type="ECO:0000313" key="4">
    <source>
        <dbReference type="Proteomes" id="UP000470771"/>
    </source>
</evidence>
<sequence>MKKIVLSTMALAIAALTFAGNGEKNTYKVDNKLSNLEWTGKKVTGEHTGTIAVKEGSIVVENNMIKSGTIQFDMTTINCTDLEGEYKGKLEGHLKSDDFFSVEKHTASTLKIKSVKKIEGQDTYEVNGDLTIKGITHPTTFTAVIKMENNKLVAIGTVDVNRTKYDIKYGSGQFFEGLGDKMIYDDFTVKFKLGAKS</sequence>
<dbReference type="RefSeq" id="WP_160632871.1">
    <property type="nucleotide sequence ID" value="NZ_WWNE01000006.1"/>
</dbReference>
<reference evidence="3 4" key="1">
    <citation type="submission" date="2019-12" db="EMBL/GenBank/DDBJ databases">
        <authorList>
            <person name="Zhao J."/>
        </authorList>
    </citation>
    <scope>NUCLEOTIDE SEQUENCE [LARGE SCALE GENOMIC DNA]</scope>
    <source>
        <strain evidence="3 4">S-15</strain>
    </source>
</reference>
<dbReference type="Gene3D" id="2.40.128.110">
    <property type="entry name" value="Lipid/polyisoprenoid-binding, YceI-like"/>
    <property type="match status" value="1"/>
</dbReference>
<dbReference type="Proteomes" id="UP000470771">
    <property type="component" value="Unassembled WGS sequence"/>
</dbReference>
<name>A0A6N9NLA6_9FLAO</name>
<gene>
    <name evidence="3" type="ORF">GQN54_07280</name>
</gene>
<dbReference type="PANTHER" id="PTHR34406">
    <property type="entry name" value="PROTEIN YCEI"/>
    <property type="match status" value="1"/>
</dbReference>
<organism evidence="3 4">
    <name type="scientific">Acidiluteibacter ferrifornacis</name>
    <dbReference type="NCBI Taxonomy" id="2692424"/>
    <lineage>
        <taxon>Bacteria</taxon>
        <taxon>Pseudomonadati</taxon>
        <taxon>Bacteroidota</taxon>
        <taxon>Flavobacteriia</taxon>
        <taxon>Flavobacteriales</taxon>
        <taxon>Cryomorphaceae</taxon>
        <taxon>Acidiluteibacter</taxon>
    </lineage>
</organism>
<protein>
    <submittedName>
        <fullName evidence="3">YceI family protein</fullName>
    </submittedName>
</protein>
<feature type="domain" description="Lipid/polyisoprenoid-binding YceI-like" evidence="2">
    <location>
        <begin position="26"/>
        <end position="196"/>
    </location>
</feature>
<evidence type="ECO:0000256" key="1">
    <source>
        <dbReference type="SAM" id="SignalP"/>
    </source>
</evidence>
<dbReference type="PANTHER" id="PTHR34406:SF1">
    <property type="entry name" value="PROTEIN YCEI"/>
    <property type="match status" value="1"/>
</dbReference>
<dbReference type="InterPro" id="IPR036761">
    <property type="entry name" value="TTHA0802/YceI-like_sf"/>
</dbReference>
<dbReference type="InterPro" id="IPR007372">
    <property type="entry name" value="Lipid/polyisoprenoid-bd_YceI"/>
</dbReference>
<dbReference type="SUPFAM" id="SSF101874">
    <property type="entry name" value="YceI-like"/>
    <property type="match status" value="1"/>
</dbReference>
<evidence type="ECO:0000259" key="2">
    <source>
        <dbReference type="SMART" id="SM00867"/>
    </source>
</evidence>
<dbReference type="Pfam" id="PF04264">
    <property type="entry name" value="YceI"/>
    <property type="match status" value="1"/>
</dbReference>
<feature type="signal peptide" evidence="1">
    <location>
        <begin position="1"/>
        <end position="19"/>
    </location>
</feature>
<keyword evidence="1" id="KW-0732">Signal</keyword>
<feature type="chain" id="PRO_5026910410" evidence="1">
    <location>
        <begin position="20"/>
        <end position="197"/>
    </location>
</feature>
<dbReference type="SMART" id="SM00867">
    <property type="entry name" value="YceI"/>
    <property type="match status" value="1"/>
</dbReference>
<keyword evidence="4" id="KW-1185">Reference proteome</keyword>
<proteinExistence type="predicted"/>
<accession>A0A6N9NLA6</accession>
<evidence type="ECO:0000313" key="3">
    <source>
        <dbReference type="EMBL" id="NBG65917.1"/>
    </source>
</evidence>